<dbReference type="GeneTree" id="ENSGT00940000158330"/>
<keyword evidence="6" id="KW-1185">Reference proteome</keyword>
<dbReference type="PROSITE" id="PS50021">
    <property type="entry name" value="CH"/>
    <property type="match status" value="1"/>
</dbReference>
<reference evidence="5 6" key="1">
    <citation type="submission" date="2020-10" db="EMBL/GenBank/DDBJ databases">
        <title>Pygocentrus nattereri (red-bellied piranha) genome, fPygNat1, primary haplotype.</title>
        <authorList>
            <person name="Myers G."/>
            <person name="Meyer A."/>
            <person name="Karagic N."/>
            <person name="Pippel M."/>
            <person name="Winkler S."/>
            <person name="Tracey A."/>
            <person name="Wood J."/>
            <person name="Formenti G."/>
            <person name="Howe K."/>
            <person name="Fedrigo O."/>
            <person name="Jarvis E.D."/>
        </authorList>
    </citation>
    <scope>NUCLEOTIDE SEQUENCE [LARGE SCALE GENOMIC DNA]</scope>
</reference>
<feature type="region of interest" description="Disordered" evidence="3">
    <location>
        <begin position="725"/>
        <end position="747"/>
    </location>
</feature>
<feature type="region of interest" description="Disordered" evidence="3">
    <location>
        <begin position="576"/>
        <end position="614"/>
    </location>
</feature>
<dbReference type="InterPro" id="IPR001611">
    <property type="entry name" value="Leu-rich_rpt"/>
</dbReference>
<evidence type="ECO:0000259" key="4">
    <source>
        <dbReference type="PROSITE" id="PS50021"/>
    </source>
</evidence>
<reference evidence="5" key="3">
    <citation type="submission" date="2025-09" db="UniProtKB">
        <authorList>
            <consortium name="Ensembl"/>
        </authorList>
    </citation>
    <scope>IDENTIFICATION</scope>
</reference>
<evidence type="ECO:0000256" key="3">
    <source>
        <dbReference type="SAM" id="MobiDB-lite"/>
    </source>
</evidence>
<dbReference type="InterPro" id="IPR001715">
    <property type="entry name" value="CH_dom"/>
</dbReference>
<protein>
    <recommendedName>
        <fullName evidence="4">Calponin-homology (CH) domain-containing protein</fullName>
    </recommendedName>
</protein>
<dbReference type="AlphaFoldDB" id="A0AAR2LF82"/>
<dbReference type="SMART" id="SM00033">
    <property type="entry name" value="CH"/>
    <property type="match status" value="1"/>
</dbReference>
<sequence length="747" mass="82045">MAASVLLSAESTVPTFAVGNPGAAGAAANGLSAPGPASWNRSLDRALDEAAATGCLNLSGRKLKEFPRSAANHDLTDTTRADLSRNRLSELPVEVCIFVSLENLNLYQNCLRSLPESLINLQALTYLNISRNQLSTLPAHVCSLPLKVLIACNNKLLSLPEELGQLRQLTELDVSCNEIQTLPSQVGQLEALRDLNIRRNHLVRLPPELAELPLVRLDFSCNKVTSIPVCYRNLRHLQSIVLDNNPLQSPPAQVSNKHTTQQCYEKAGLQFVDELYPGRPYGALDSGFNSVDSGDKRWSGNEPSDELSDLPLRVAELTKEQRQRRERERERDEHRTGSLLANGTLESELEQIDFIDSCTGEEDEEEVRSRGGEPVSLSSQFMAYIERRITREGSPVKANYPRDARIDDSRRHVSGSGVGLERMRREAQLAAQRYEEERQKARTAQRDAVRSYVKHKSTQSPTKLSPTDSETLYPSRRSTHTDDSALFMSDFEPLMVFEIDIDTNTIKKRPGPSKQSVSGKPADGCVSPSVDNAPSCLLSCLILYCISHTALQSPTYPGPAAPPSCRGATQRPESFLFRLSQREEKKRGESRAGRPEPEDLTPTQSPASGPTGEEAELVEQLRKNIESRLKVSLPSDLGAALTDGVVLCHLANHVRPRSVPSIHVPSPAVPKLTMAKCRRNVENFLEACRRIGVPQSQLCLPLHILEEKGLPQVAGTVRALLDLAPPKNSASPSTAPANPSTTSTLTM</sequence>
<reference evidence="5" key="2">
    <citation type="submission" date="2025-08" db="UniProtKB">
        <authorList>
            <consortium name="Ensembl"/>
        </authorList>
    </citation>
    <scope>IDENTIFICATION</scope>
</reference>
<name>A0AAR2LF82_PYGNA</name>
<dbReference type="PANTHER" id="PTHR48051">
    <property type="match status" value="1"/>
</dbReference>
<dbReference type="Ensembl" id="ENSPNAT00000046652.1">
    <property type="protein sequence ID" value="ENSPNAP00000075263.1"/>
    <property type="gene ID" value="ENSPNAG00000029583.2"/>
</dbReference>
<organism evidence="5 6">
    <name type="scientific">Pygocentrus nattereri</name>
    <name type="common">Red-bellied piranha</name>
    <dbReference type="NCBI Taxonomy" id="42514"/>
    <lineage>
        <taxon>Eukaryota</taxon>
        <taxon>Metazoa</taxon>
        <taxon>Chordata</taxon>
        <taxon>Craniata</taxon>
        <taxon>Vertebrata</taxon>
        <taxon>Euteleostomi</taxon>
        <taxon>Actinopterygii</taxon>
        <taxon>Neopterygii</taxon>
        <taxon>Teleostei</taxon>
        <taxon>Ostariophysi</taxon>
        <taxon>Characiformes</taxon>
        <taxon>Characoidei</taxon>
        <taxon>Pygocentrus</taxon>
    </lineage>
</organism>
<feature type="region of interest" description="Disordered" evidence="3">
    <location>
        <begin position="316"/>
        <end position="336"/>
    </location>
</feature>
<dbReference type="InterPro" id="IPR050216">
    <property type="entry name" value="LRR_domain-containing"/>
</dbReference>
<feature type="region of interest" description="Disordered" evidence="3">
    <location>
        <begin position="437"/>
        <end position="478"/>
    </location>
</feature>
<dbReference type="SMART" id="SM00369">
    <property type="entry name" value="LRR_TYP"/>
    <property type="match status" value="5"/>
</dbReference>
<feature type="compositionally biased region" description="Basic and acidic residues" evidence="3">
    <location>
        <begin position="580"/>
        <end position="597"/>
    </location>
</feature>
<feature type="compositionally biased region" description="Polar residues" evidence="3">
    <location>
        <begin position="458"/>
        <end position="472"/>
    </location>
</feature>
<dbReference type="Gene3D" id="1.10.418.10">
    <property type="entry name" value="Calponin-like domain"/>
    <property type="match status" value="1"/>
</dbReference>
<dbReference type="InterPro" id="IPR003591">
    <property type="entry name" value="Leu-rich_rpt_typical-subtyp"/>
</dbReference>
<evidence type="ECO:0000256" key="2">
    <source>
        <dbReference type="ARBA" id="ARBA00022737"/>
    </source>
</evidence>
<evidence type="ECO:0000256" key="1">
    <source>
        <dbReference type="ARBA" id="ARBA00022614"/>
    </source>
</evidence>
<dbReference type="Gene3D" id="3.80.10.10">
    <property type="entry name" value="Ribonuclease Inhibitor"/>
    <property type="match status" value="1"/>
</dbReference>
<dbReference type="InterPro" id="IPR036872">
    <property type="entry name" value="CH_dom_sf"/>
</dbReference>
<proteinExistence type="predicted"/>
<feature type="compositionally biased region" description="Basic and acidic residues" evidence="3">
    <location>
        <begin position="437"/>
        <end position="449"/>
    </location>
</feature>
<dbReference type="Pfam" id="PF13855">
    <property type="entry name" value="LRR_8"/>
    <property type="match status" value="2"/>
</dbReference>
<dbReference type="SUPFAM" id="SSF52058">
    <property type="entry name" value="L domain-like"/>
    <property type="match status" value="1"/>
</dbReference>
<dbReference type="InterPro" id="IPR032675">
    <property type="entry name" value="LRR_dom_sf"/>
</dbReference>
<evidence type="ECO:0000313" key="5">
    <source>
        <dbReference type="Ensembl" id="ENSPNAP00000075263.1"/>
    </source>
</evidence>
<gene>
    <name evidence="5" type="primary">LRCH3</name>
</gene>
<feature type="domain" description="Calponin-homology (CH)" evidence="4">
    <location>
        <begin position="611"/>
        <end position="725"/>
    </location>
</feature>
<dbReference type="PROSITE" id="PS51450">
    <property type="entry name" value="LRR"/>
    <property type="match status" value="1"/>
</dbReference>
<dbReference type="SMART" id="SM00364">
    <property type="entry name" value="LRR_BAC"/>
    <property type="match status" value="5"/>
</dbReference>
<dbReference type="FunFam" id="1.10.418.10:FF:000021">
    <property type="entry name" value="Leucine-rich repeat and calponin homology domain-containing protein 1 isoform 3"/>
    <property type="match status" value="1"/>
</dbReference>
<dbReference type="Pfam" id="PF00307">
    <property type="entry name" value="CH"/>
    <property type="match status" value="1"/>
</dbReference>
<dbReference type="PANTHER" id="PTHR48051:SF44">
    <property type="entry name" value="LEUCINE RICH REPEATS AND CALPONIN HOMOLOGY DOMAIN CONTAINING 3"/>
    <property type="match status" value="1"/>
</dbReference>
<dbReference type="Proteomes" id="UP001501920">
    <property type="component" value="Chromosome 7"/>
</dbReference>
<keyword evidence="1" id="KW-0433">Leucine-rich repeat</keyword>
<feature type="region of interest" description="Disordered" evidence="3">
    <location>
        <begin position="505"/>
        <end position="526"/>
    </location>
</feature>
<dbReference type="SUPFAM" id="SSF47576">
    <property type="entry name" value="Calponin-homology domain, CH-domain"/>
    <property type="match status" value="1"/>
</dbReference>
<evidence type="ECO:0000313" key="6">
    <source>
        <dbReference type="Proteomes" id="UP001501920"/>
    </source>
</evidence>
<keyword evidence="2" id="KW-0677">Repeat</keyword>
<dbReference type="GO" id="GO:0005737">
    <property type="term" value="C:cytoplasm"/>
    <property type="evidence" value="ECO:0007669"/>
    <property type="project" value="TreeGrafter"/>
</dbReference>
<dbReference type="FunFam" id="3.80.10.10:FF:000007">
    <property type="entry name" value="Leucine-rich repeat and calponin homology domain-containing protein 1 isoform 3"/>
    <property type="match status" value="1"/>
</dbReference>
<accession>A0AAR2LF82</accession>